<evidence type="ECO:0000313" key="4">
    <source>
        <dbReference type="Proteomes" id="UP000074664"/>
    </source>
</evidence>
<evidence type="ECO:0000313" key="2">
    <source>
        <dbReference type="EMBL" id="CYV95348.1"/>
    </source>
</evidence>
<evidence type="ECO:0000313" key="1">
    <source>
        <dbReference type="EMBL" id="CYU88356.1"/>
    </source>
</evidence>
<dbReference type="EMBL" id="FIGH01000013">
    <property type="protein sequence ID" value="CYU88356.1"/>
    <property type="molecule type" value="Genomic_DNA"/>
</dbReference>
<evidence type="ECO:0000313" key="3">
    <source>
        <dbReference type="Proteomes" id="UP000070960"/>
    </source>
</evidence>
<dbReference type="RefSeq" id="WP_044683653.1">
    <property type="nucleotide sequence ID" value="NZ_CECW01000101.1"/>
</dbReference>
<reference evidence="3 4" key="1">
    <citation type="submission" date="2016-02" db="EMBL/GenBank/DDBJ databases">
        <authorList>
            <consortium name="Pathogen Informatics"/>
        </authorList>
    </citation>
    <scope>NUCLEOTIDE SEQUENCE [LARGE SCALE GENOMIC DNA]</scope>
    <source>
        <strain evidence="1 4">LSS30</strain>
        <strain evidence="2 3">LSS80</strain>
    </source>
</reference>
<sequence length="277" mass="32941">MRRDINILWLEDAITSGAHKDRKELVKNILKSKGYEGNIVDKETFEEAKMELETSNRYDFFISDFNLQGEQTGLSYLKEIRNFKGYKQFVILYSNKSNASLKQDVINFFGNKEISNLIFSNFTFFSTGRLDRKNFSDAINVILCRWDELNALRGQYMYENAELEYLLRQKCPEYPIDKPYRELVQSYFYDKLKIKRYSGKKYSDLKNILDNWLLLVDRRNALAHVKEAHHAKEGYYIQSIEDDKKEPFTIYESKLDKERSDLIEVVEMVKKLLENRS</sequence>
<dbReference type="Gene3D" id="3.40.50.2300">
    <property type="match status" value="1"/>
</dbReference>
<gene>
    <name evidence="1" type="ORF">ERS132392_02145</name>
    <name evidence="2" type="ORF">ERS132442_01812</name>
</gene>
<dbReference type="EMBL" id="FIIE01000017">
    <property type="protein sequence ID" value="CYV95348.1"/>
    <property type="molecule type" value="Genomic_DNA"/>
</dbReference>
<protein>
    <submittedName>
        <fullName evidence="1">Uncharacterized protein</fullName>
    </submittedName>
</protein>
<proteinExistence type="predicted"/>
<organism evidence="1 4">
    <name type="scientific">Streptococcus suis</name>
    <dbReference type="NCBI Taxonomy" id="1307"/>
    <lineage>
        <taxon>Bacteria</taxon>
        <taxon>Bacillati</taxon>
        <taxon>Bacillota</taxon>
        <taxon>Bacilli</taxon>
        <taxon>Lactobacillales</taxon>
        <taxon>Streptococcaceae</taxon>
        <taxon>Streptococcus</taxon>
    </lineage>
</organism>
<accession>A0A0Z8FXJ6</accession>
<dbReference type="Proteomes" id="UP000070960">
    <property type="component" value="Unassembled WGS sequence"/>
</dbReference>
<dbReference type="AlphaFoldDB" id="A0A0Z8FXJ6"/>
<dbReference type="Proteomes" id="UP000074664">
    <property type="component" value="Unassembled WGS sequence"/>
</dbReference>
<name>A0A0Z8FXJ6_STRSU</name>